<dbReference type="PANTHER" id="PTHR11851">
    <property type="entry name" value="METALLOPROTEASE"/>
    <property type="match status" value="1"/>
</dbReference>
<sequence length="421" mass="47717">MLDRSIAPLAGEIAYSPLQKAIEDKLDNHIPLYMINAGVQPVFKLELVLSSGAWYESKRALSWFTAKMLLEGSKRRSGKEISEAIDSLGAFIEVSPGFDDVSIEIYGVNKTFDQVLELFREILLEPTFPADSLATLQSIRKDQLKVNDGKNDMLASKKMREALYGVAHPYGYGLKASDIDCIDLEDVVGYYHNDLFNQAKLYLSGKIDDQMITQVKQQFVTLPNQTKDSLSFDTIGQSEIYVERKESLQSSLRMAWHIPDKGAEGYFDYLLTNTFLGGYFGSRLMKNIREEKGYTYGISSYPLHLNHGSFAVISTDIKAEHTLDTLSEIKKELDLLKFKGVDADEIETVSNYLAGSFLSSIDTPFQLMKMFKKINDHGLTYDYYEQYFRALQQVNSEQIQQGIEKYFDMDAVHVSIVGIKK</sequence>
<dbReference type="Proteomes" id="UP001065174">
    <property type="component" value="Chromosome"/>
</dbReference>
<dbReference type="Pfam" id="PF00675">
    <property type="entry name" value="Peptidase_M16"/>
    <property type="match status" value="1"/>
</dbReference>
<gene>
    <name evidence="3" type="ORF">N6H18_04705</name>
</gene>
<evidence type="ECO:0000259" key="1">
    <source>
        <dbReference type="Pfam" id="PF00675"/>
    </source>
</evidence>
<keyword evidence="4" id="KW-1185">Reference proteome</keyword>
<organism evidence="3 4">
    <name type="scientific">Reichenbachiella agarivorans</name>
    <dbReference type="NCBI Taxonomy" id="2979464"/>
    <lineage>
        <taxon>Bacteria</taxon>
        <taxon>Pseudomonadati</taxon>
        <taxon>Bacteroidota</taxon>
        <taxon>Cytophagia</taxon>
        <taxon>Cytophagales</taxon>
        <taxon>Reichenbachiellaceae</taxon>
        <taxon>Reichenbachiella</taxon>
    </lineage>
</organism>
<evidence type="ECO:0000259" key="2">
    <source>
        <dbReference type="Pfam" id="PF05193"/>
    </source>
</evidence>
<dbReference type="EMBL" id="CP106679">
    <property type="protein sequence ID" value="UXP33249.1"/>
    <property type="molecule type" value="Genomic_DNA"/>
</dbReference>
<proteinExistence type="predicted"/>
<protein>
    <submittedName>
        <fullName evidence="3">Insulinase family protein</fullName>
    </submittedName>
</protein>
<dbReference type="SUPFAM" id="SSF63411">
    <property type="entry name" value="LuxS/MPP-like metallohydrolase"/>
    <property type="match status" value="2"/>
</dbReference>
<dbReference type="InterPro" id="IPR011249">
    <property type="entry name" value="Metalloenz_LuxS/M16"/>
</dbReference>
<accession>A0ABY6CRV7</accession>
<evidence type="ECO:0000313" key="3">
    <source>
        <dbReference type="EMBL" id="UXP33249.1"/>
    </source>
</evidence>
<dbReference type="InterPro" id="IPR007863">
    <property type="entry name" value="Peptidase_M16_C"/>
</dbReference>
<feature type="domain" description="Peptidase M16 N-terminal" evidence="1">
    <location>
        <begin position="44"/>
        <end position="160"/>
    </location>
</feature>
<dbReference type="PANTHER" id="PTHR11851:SF224">
    <property type="entry name" value="PROCESSING PROTEASE"/>
    <property type="match status" value="1"/>
</dbReference>
<evidence type="ECO:0000313" key="4">
    <source>
        <dbReference type="Proteomes" id="UP001065174"/>
    </source>
</evidence>
<name>A0ABY6CRV7_9BACT</name>
<feature type="domain" description="Peptidase M16 C-terminal" evidence="2">
    <location>
        <begin position="197"/>
        <end position="350"/>
    </location>
</feature>
<dbReference type="InterPro" id="IPR050361">
    <property type="entry name" value="MPP/UQCRC_Complex"/>
</dbReference>
<dbReference type="InterPro" id="IPR011765">
    <property type="entry name" value="Pept_M16_N"/>
</dbReference>
<dbReference type="RefSeq" id="WP_262310678.1">
    <property type="nucleotide sequence ID" value="NZ_CP106679.1"/>
</dbReference>
<dbReference type="Gene3D" id="3.30.830.10">
    <property type="entry name" value="Metalloenzyme, LuxS/M16 peptidase-like"/>
    <property type="match status" value="2"/>
</dbReference>
<reference evidence="3" key="1">
    <citation type="submission" date="2022-09" db="EMBL/GenBank/DDBJ databases">
        <title>Comparative genomics and taxonomic characterization of three novel marine species of genus Reichenbachiella exhibiting antioxidant and polysaccharide degradation activities.</title>
        <authorList>
            <person name="Muhammad N."/>
            <person name="Lee Y.-J."/>
            <person name="Ko J."/>
            <person name="Kim S.-G."/>
        </authorList>
    </citation>
    <scope>NUCLEOTIDE SEQUENCE</scope>
    <source>
        <strain evidence="3">BKB1-1</strain>
    </source>
</reference>
<dbReference type="Pfam" id="PF05193">
    <property type="entry name" value="Peptidase_M16_C"/>
    <property type="match status" value="1"/>
</dbReference>